<dbReference type="RefSeq" id="WP_117917840.1">
    <property type="nucleotide sequence ID" value="NZ_QRUB01000025.1"/>
</dbReference>
<feature type="chain" id="PRO_5019420623" description="Bacterial repeat domain-containing protein" evidence="1">
    <location>
        <begin position="22"/>
        <end position="323"/>
    </location>
</feature>
<dbReference type="Proteomes" id="UP000284161">
    <property type="component" value="Unassembled WGS sequence"/>
</dbReference>
<gene>
    <name evidence="3" type="ORF">DWY58_16195</name>
</gene>
<feature type="signal peptide" evidence="1">
    <location>
        <begin position="1"/>
        <end position="21"/>
    </location>
</feature>
<proteinExistence type="predicted"/>
<dbReference type="InterPro" id="IPR044060">
    <property type="entry name" value="Bacterial_rp_domain"/>
</dbReference>
<comment type="caution">
    <text evidence="3">The sequence shown here is derived from an EMBL/GenBank/DDBJ whole genome shotgun (WGS) entry which is preliminary data.</text>
</comment>
<accession>A0A412E0A7</accession>
<dbReference type="EMBL" id="QRUB01000025">
    <property type="protein sequence ID" value="RGR26101.1"/>
    <property type="molecule type" value="Genomic_DNA"/>
</dbReference>
<evidence type="ECO:0000313" key="4">
    <source>
        <dbReference type="Proteomes" id="UP000284161"/>
    </source>
</evidence>
<feature type="domain" description="Bacterial repeat" evidence="2">
    <location>
        <begin position="137"/>
        <end position="212"/>
    </location>
</feature>
<dbReference type="AlphaFoldDB" id="A0A412E0A7"/>
<protein>
    <recommendedName>
        <fullName evidence="2">Bacterial repeat domain-containing protein</fullName>
    </recommendedName>
</protein>
<sequence length="323" mass="35391">MRKVKFLLLAALTAMFVGCQSDEVLKQDSGNDRPTPTGDTRITIEGEGMKDVKTRSSDGRVDFTGGYATGAGLYDGRKHVWVEAHPDAGYEVSYFYGGPSSEPKKYDYVQSGTSVFDVDLSGQDHTFHCGFKEKKRNLTVNAGSGGSVSPSGTNSYQVENAINITATPNTGYKFSGWIVTEGDATIANSGNSSTTATLHSSNSTITANFSMNSIDIYFHGKQSDGFDDMYISSNVILPFEVRLTAWQTIIEWDDRYDPPQETSHERTTTVTLKAGQKESDHNNFWLGVSNGGSWGWNIYVNGIEKINGDTYVYNGITYNIVVL</sequence>
<organism evidence="3 4">
    <name type="scientific">Bacteroides stercoris</name>
    <dbReference type="NCBI Taxonomy" id="46506"/>
    <lineage>
        <taxon>Bacteria</taxon>
        <taxon>Pseudomonadati</taxon>
        <taxon>Bacteroidota</taxon>
        <taxon>Bacteroidia</taxon>
        <taxon>Bacteroidales</taxon>
        <taxon>Bacteroidaceae</taxon>
        <taxon>Bacteroides</taxon>
    </lineage>
</organism>
<evidence type="ECO:0000259" key="2">
    <source>
        <dbReference type="Pfam" id="PF18998"/>
    </source>
</evidence>
<keyword evidence="1" id="KW-0732">Signal</keyword>
<reference evidence="3 4" key="1">
    <citation type="submission" date="2018-08" db="EMBL/GenBank/DDBJ databases">
        <title>A genome reference for cultivated species of the human gut microbiota.</title>
        <authorList>
            <person name="Zou Y."/>
            <person name="Xue W."/>
            <person name="Luo G."/>
        </authorList>
    </citation>
    <scope>NUCLEOTIDE SEQUENCE [LARGE SCALE GENOMIC DNA]</scope>
    <source>
        <strain evidence="3 4">AF25-6</strain>
    </source>
</reference>
<evidence type="ECO:0000256" key="1">
    <source>
        <dbReference type="SAM" id="SignalP"/>
    </source>
</evidence>
<dbReference type="PROSITE" id="PS51257">
    <property type="entry name" value="PROKAR_LIPOPROTEIN"/>
    <property type="match status" value="1"/>
</dbReference>
<dbReference type="Pfam" id="PF18998">
    <property type="entry name" value="Flg_new_2"/>
    <property type="match status" value="1"/>
</dbReference>
<name>A0A412E0A7_BACSE</name>
<evidence type="ECO:0000313" key="3">
    <source>
        <dbReference type="EMBL" id="RGR26101.1"/>
    </source>
</evidence>